<comment type="caution">
    <text evidence="2">The sequence shown here is derived from an EMBL/GenBank/DDBJ whole genome shotgun (WGS) entry which is preliminary data.</text>
</comment>
<dbReference type="InParanoid" id="A0A200R3V0"/>
<dbReference type="AlphaFoldDB" id="A0A200R3V0"/>
<dbReference type="InterPro" id="IPR012337">
    <property type="entry name" value="RNaseH-like_sf"/>
</dbReference>
<accession>A0A200R3V0</accession>
<dbReference type="InterPro" id="IPR044730">
    <property type="entry name" value="RNase_H-like_dom_plant"/>
</dbReference>
<dbReference type="Pfam" id="PF13456">
    <property type="entry name" value="RVT_3"/>
    <property type="match status" value="1"/>
</dbReference>
<dbReference type="EMBL" id="MVGT01000438">
    <property type="protein sequence ID" value="OVA17399.1"/>
    <property type="molecule type" value="Genomic_DNA"/>
</dbReference>
<dbReference type="CDD" id="cd06222">
    <property type="entry name" value="RNase_H_like"/>
    <property type="match status" value="1"/>
</dbReference>
<evidence type="ECO:0000259" key="1">
    <source>
        <dbReference type="Pfam" id="PF13456"/>
    </source>
</evidence>
<dbReference type="GO" id="GO:0003676">
    <property type="term" value="F:nucleic acid binding"/>
    <property type="evidence" value="ECO:0007669"/>
    <property type="project" value="InterPro"/>
</dbReference>
<reference evidence="2 3" key="1">
    <citation type="journal article" date="2017" name="Mol. Plant">
        <title>The Genome of Medicinal Plant Macleaya cordata Provides New Insights into Benzylisoquinoline Alkaloids Metabolism.</title>
        <authorList>
            <person name="Liu X."/>
            <person name="Liu Y."/>
            <person name="Huang P."/>
            <person name="Ma Y."/>
            <person name="Qing Z."/>
            <person name="Tang Q."/>
            <person name="Cao H."/>
            <person name="Cheng P."/>
            <person name="Zheng Y."/>
            <person name="Yuan Z."/>
            <person name="Zhou Y."/>
            <person name="Liu J."/>
            <person name="Tang Z."/>
            <person name="Zhuo Y."/>
            <person name="Zhang Y."/>
            <person name="Yu L."/>
            <person name="Huang J."/>
            <person name="Yang P."/>
            <person name="Peng Q."/>
            <person name="Zhang J."/>
            <person name="Jiang W."/>
            <person name="Zhang Z."/>
            <person name="Lin K."/>
            <person name="Ro D.K."/>
            <person name="Chen X."/>
            <person name="Xiong X."/>
            <person name="Shang Y."/>
            <person name="Huang S."/>
            <person name="Zeng J."/>
        </authorList>
    </citation>
    <scope>NUCLEOTIDE SEQUENCE [LARGE SCALE GENOMIC DNA]</scope>
    <source>
        <strain evidence="3">cv. BLH2017</strain>
        <tissue evidence="2">Root</tissue>
    </source>
</reference>
<evidence type="ECO:0000313" key="2">
    <source>
        <dbReference type="EMBL" id="OVA17399.1"/>
    </source>
</evidence>
<dbReference type="Gene3D" id="3.30.420.10">
    <property type="entry name" value="Ribonuclease H-like superfamily/Ribonuclease H"/>
    <property type="match status" value="1"/>
</dbReference>
<keyword evidence="3" id="KW-1185">Reference proteome</keyword>
<organism evidence="2 3">
    <name type="scientific">Macleaya cordata</name>
    <name type="common">Five-seeded plume-poppy</name>
    <name type="synonym">Bocconia cordata</name>
    <dbReference type="NCBI Taxonomy" id="56857"/>
    <lineage>
        <taxon>Eukaryota</taxon>
        <taxon>Viridiplantae</taxon>
        <taxon>Streptophyta</taxon>
        <taxon>Embryophyta</taxon>
        <taxon>Tracheophyta</taxon>
        <taxon>Spermatophyta</taxon>
        <taxon>Magnoliopsida</taxon>
        <taxon>Ranunculales</taxon>
        <taxon>Papaveraceae</taxon>
        <taxon>Papaveroideae</taxon>
        <taxon>Macleaya</taxon>
    </lineage>
</organism>
<dbReference type="OrthoDB" id="1906820at2759"/>
<proteinExistence type="predicted"/>
<dbReference type="PANTHER" id="PTHR47074:SF11">
    <property type="entry name" value="REVERSE TRANSCRIPTASE-LIKE PROTEIN"/>
    <property type="match status" value="1"/>
</dbReference>
<gene>
    <name evidence="2" type="ORF">BVC80_1837g215</name>
</gene>
<dbReference type="Proteomes" id="UP000195402">
    <property type="component" value="Unassembled WGS sequence"/>
</dbReference>
<dbReference type="STRING" id="56857.A0A200R3V0"/>
<name>A0A200R3V0_MACCD</name>
<feature type="domain" description="RNase H type-1" evidence="1">
    <location>
        <begin position="44"/>
        <end position="167"/>
    </location>
</feature>
<evidence type="ECO:0000313" key="3">
    <source>
        <dbReference type="Proteomes" id="UP000195402"/>
    </source>
</evidence>
<dbReference type="InterPro" id="IPR002156">
    <property type="entry name" value="RNaseH_domain"/>
</dbReference>
<dbReference type="SUPFAM" id="SSF53098">
    <property type="entry name" value="Ribonuclease H-like"/>
    <property type="match status" value="1"/>
</dbReference>
<dbReference type="InterPro" id="IPR052929">
    <property type="entry name" value="RNase_H-like_EbsB-rel"/>
</dbReference>
<dbReference type="GO" id="GO:0004523">
    <property type="term" value="F:RNA-DNA hybrid ribonuclease activity"/>
    <property type="evidence" value="ECO:0007669"/>
    <property type="project" value="InterPro"/>
</dbReference>
<dbReference type="InterPro" id="IPR036397">
    <property type="entry name" value="RNaseH_sf"/>
</dbReference>
<dbReference type="PANTHER" id="PTHR47074">
    <property type="entry name" value="BNAC02G40300D PROTEIN"/>
    <property type="match status" value="1"/>
</dbReference>
<sequence length="200" mass="22609">MEYLVPQQKHTQLLRILTTPRWYLAISKLQKTKRPPLINQLKINYDASFVSNDTYAGIGLILRDGTGSCKGVRAERCNTLSPEEAEGCAVLAAFKWAQELSLINCCIEDDSKSISDYLLRKRTNLSWRTVSILNEAMMIKDTTNLNFSTSFVFRSANSVADLLAKEARYFHSDQTWLDNYPTILCPLLSADTNSDPSIFV</sequence>
<protein>
    <recommendedName>
        <fullName evidence="1">RNase H type-1 domain-containing protein</fullName>
    </recommendedName>
</protein>